<dbReference type="SUPFAM" id="SSF103473">
    <property type="entry name" value="MFS general substrate transporter"/>
    <property type="match status" value="1"/>
</dbReference>
<keyword evidence="1 4" id="KW-0812">Transmembrane</keyword>
<feature type="transmembrane region" description="Helical" evidence="4">
    <location>
        <begin position="223"/>
        <end position="251"/>
    </location>
</feature>
<dbReference type="InterPro" id="IPR020846">
    <property type="entry name" value="MFS_dom"/>
</dbReference>
<dbReference type="Gene3D" id="1.20.1250.20">
    <property type="entry name" value="MFS general substrate transporter like domains"/>
    <property type="match status" value="1"/>
</dbReference>
<evidence type="ECO:0000259" key="5">
    <source>
        <dbReference type="PROSITE" id="PS50850"/>
    </source>
</evidence>
<name>A0A7W9L3P2_9HYPH</name>
<dbReference type="PROSITE" id="PS50850">
    <property type="entry name" value="MFS"/>
    <property type="match status" value="1"/>
</dbReference>
<evidence type="ECO:0000313" key="6">
    <source>
        <dbReference type="EMBL" id="MBB5754761.1"/>
    </source>
</evidence>
<feature type="transmembrane region" description="Helical" evidence="4">
    <location>
        <begin position="314"/>
        <end position="335"/>
    </location>
</feature>
<feature type="transmembrane region" description="Helical" evidence="4">
    <location>
        <begin position="80"/>
        <end position="101"/>
    </location>
</feature>
<feature type="transmembrane region" description="Helical" evidence="4">
    <location>
        <begin position="263"/>
        <end position="282"/>
    </location>
</feature>
<keyword evidence="3 4" id="KW-0472">Membrane</keyword>
<evidence type="ECO:0000256" key="2">
    <source>
        <dbReference type="ARBA" id="ARBA00022989"/>
    </source>
</evidence>
<feature type="transmembrane region" description="Helical" evidence="4">
    <location>
        <begin position="107"/>
        <end position="129"/>
    </location>
</feature>
<protein>
    <submittedName>
        <fullName evidence="6">MFS family permease</fullName>
    </submittedName>
</protein>
<accession>A0A7W9L3P2</accession>
<feature type="transmembrane region" description="Helical" evidence="4">
    <location>
        <begin position="51"/>
        <end position="73"/>
    </location>
</feature>
<gene>
    <name evidence="6" type="ORF">GGQ63_003853</name>
</gene>
<organism evidence="6 7">
    <name type="scientific">Prosthecomicrobium pneumaticum</name>
    <dbReference type="NCBI Taxonomy" id="81895"/>
    <lineage>
        <taxon>Bacteria</taxon>
        <taxon>Pseudomonadati</taxon>
        <taxon>Pseudomonadota</taxon>
        <taxon>Alphaproteobacteria</taxon>
        <taxon>Hyphomicrobiales</taxon>
        <taxon>Kaistiaceae</taxon>
        <taxon>Prosthecomicrobium</taxon>
    </lineage>
</organism>
<feature type="transmembrane region" description="Helical" evidence="4">
    <location>
        <begin position="166"/>
        <end position="193"/>
    </location>
</feature>
<evidence type="ECO:0000313" key="7">
    <source>
        <dbReference type="Proteomes" id="UP000523821"/>
    </source>
</evidence>
<dbReference type="RefSeq" id="WP_343061214.1">
    <property type="nucleotide sequence ID" value="NZ_JACHOO010000010.1"/>
</dbReference>
<feature type="domain" description="Major facilitator superfamily (MFS) profile" evidence="5">
    <location>
        <begin position="222"/>
        <end position="409"/>
    </location>
</feature>
<comment type="caution">
    <text evidence="6">The sequence shown here is derived from an EMBL/GenBank/DDBJ whole genome shotgun (WGS) entry which is preliminary data.</text>
</comment>
<dbReference type="PANTHER" id="PTHR23534:SF1">
    <property type="entry name" value="MAJOR FACILITATOR SUPERFAMILY PROTEIN"/>
    <property type="match status" value="1"/>
</dbReference>
<feature type="transmembrane region" description="Helical" evidence="4">
    <location>
        <begin position="21"/>
        <end position="45"/>
    </location>
</feature>
<dbReference type="Pfam" id="PF07690">
    <property type="entry name" value="MFS_1"/>
    <property type="match status" value="1"/>
</dbReference>
<feature type="transmembrane region" description="Helical" evidence="4">
    <location>
        <begin position="289"/>
        <end position="308"/>
    </location>
</feature>
<evidence type="ECO:0000256" key="1">
    <source>
        <dbReference type="ARBA" id="ARBA00022692"/>
    </source>
</evidence>
<evidence type="ECO:0000256" key="4">
    <source>
        <dbReference type="SAM" id="Phobius"/>
    </source>
</evidence>
<dbReference type="InterPro" id="IPR011701">
    <property type="entry name" value="MFS"/>
</dbReference>
<dbReference type="Proteomes" id="UP000523821">
    <property type="component" value="Unassembled WGS sequence"/>
</dbReference>
<dbReference type="AlphaFoldDB" id="A0A7W9L3P2"/>
<sequence length="409" mass="41337">MTALDANDRLARRNAAVLTAATAFNGSVMPIAMTIGGLAGLYLMAGEASLATAPVTAAQVGAALGAVPAAALMRRAGRRIGFMAGAAIAMIGCLLAAFGLLQGTFLLLVLGMTGAGAANAFIAQYRFAAADVGSPAQRTKAISWVMAGGVASAVIGPQAVILTRDWFAPIPFVGAFLAGAALAFVGIFVVGLLRAPAPVTPSAAEAAAAQPARPLAAIVRQPVFVVSVACAVASYALMSLVMTAAPLAMVGCGIDQDTAVLGIQWHVIAMFAPSFVTGKLILRFGKQAVVAAGLALLAGSALVSLAGLSVAHFWLGLILLGIGWNFGFVGATAMLTETYRPSEKSRVQGLNDLIVFGSVALASFSSGRLIDTAGWTTINIIVLPIVVACFAALLWGWTALGRRPGSSAG</sequence>
<dbReference type="EMBL" id="JACHOO010000010">
    <property type="protein sequence ID" value="MBB5754761.1"/>
    <property type="molecule type" value="Genomic_DNA"/>
</dbReference>
<dbReference type="InterPro" id="IPR036259">
    <property type="entry name" value="MFS_trans_sf"/>
</dbReference>
<feature type="transmembrane region" description="Helical" evidence="4">
    <location>
        <begin position="378"/>
        <end position="400"/>
    </location>
</feature>
<dbReference type="PANTHER" id="PTHR23534">
    <property type="entry name" value="MFS PERMEASE"/>
    <property type="match status" value="1"/>
</dbReference>
<keyword evidence="2 4" id="KW-1133">Transmembrane helix</keyword>
<evidence type="ECO:0000256" key="3">
    <source>
        <dbReference type="ARBA" id="ARBA00023136"/>
    </source>
</evidence>
<dbReference type="GO" id="GO:0022857">
    <property type="term" value="F:transmembrane transporter activity"/>
    <property type="evidence" value="ECO:0007669"/>
    <property type="project" value="InterPro"/>
</dbReference>
<feature type="transmembrane region" description="Helical" evidence="4">
    <location>
        <begin position="141"/>
        <end position="160"/>
    </location>
</feature>
<reference evidence="6 7" key="1">
    <citation type="submission" date="2020-08" db="EMBL/GenBank/DDBJ databases">
        <title>Genomic Encyclopedia of Type Strains, Phase IV (KMG-IV): sequencing the most valuable type-strain genomes for metagenomic binning, comparative biology and taxonomic classification.</title>
        <authorList>
            <person name="Goeker M."/>
        </authorList>
    </citation>
    <scope>NUCLEOTIDE SEQUENCE [LARGE SCALE GENOMIC DNA]</scope>
    <source>
        <strain evidence="6 7">DSM 16268</strain>
    </source>
</reference>
<keyword evidence="7" id="KW-1185">Reference proteome</keyword>
<proteinExistence type="predicted"/>